<reference evidence="8" key="1">
    <citation type="submission" date="2021-12" db="EMBL/GenBank/DDBJ databases">
        <title>Convergent genome expansion in fungi linked to evolution of root-endophyte symbiosis.</title>
        <authorList>
            <consortium name="DOE Joint Genome Institute"/>
            <person name="Ke Y.-H."/>
            <person name="Bonito G."/>
            <person name="Liao H.-L."/>
            <person name="Looney B."/>
            <person name="Rojas-Flechas A."/>
            <person name="Nash J."/>
            <person name="Hameed K."/>
            <person name="Schadt C."/>
            <person name="Martin F."/>
            <person name="Crous P.W."/>
            <person name="Miettinen O."/>
            <person name="Magnuson J.K."/>
            <person name="Labbe J."/>
            <person name="Jacobson D."/>
            <person name="Doktycz M.J."/>
            <person name="Veneault-Fourrey C."/>
            <person name="Kuo A."/>
            <person name="Mondo S."/>
            <person name="Calhoun S."/>
            <person name="Riley R."/>
            <person name="Ohm R."/>
            <person name="LaButti K."/>
            <person name="Andreopoulos B."/>
            <person name="Pangilinan J."/>
            <person name="Nolan M."/>
            <person name="Tritt A."/>
            <person name="Clum A."/>
            <person name="Lipzen A."/>
            <person name="Daum C."/>
            <person name="Barry K."/>
            <person name="Grigoriev I.V."/>
            <person name="Vilgalys R."/>
        </authorList>
    </citation>
    <scope>NUCLEOTIDE SEQUENCE</scope>
    <source>
        <strain evidence="8">PMI_201</strain>
    </source>
</reference>
<organism evidence="8 9">
    <name type="scientific">Talaromyces proteolyticus</name>
    <dbReference type="NCBI Taxonomy" id="1131652"/>
    <lineage>
        <taxon>Eukaryota</taxon>
        <taxon>Fungi</taxon>
        <taxon>Dikarya</taxon>
        <taxon>Ascomycota</taxon>
        <taxon>Pezizomycotina</taxon>
        <taxon>Eurotiomycetes</taxon>
        <taxon>Eurotiomycetidae</taxon>
        <taxon>Eurotiales</taxon>
        <taxon>Trichocomaceae</taxon>
        <taxon>Talaromyces</taxon>
        <taxon>Talaromyces sect. Bacilispori</taxon>
    </lineage>
</organism>
<evidence type="ECO:0000256" key="1">
    <source>
        <dbReference type="ARBA" id="ARBA00004141"/>
    </source>
</evidence>
<comment type="caution">
    <text evidence="8">The sequence shown here is derived from an EMBL/GenBank/DDBJ whole genome shotgun (WGS) entry which is preliminary data.</text>
</comment>
<keyword evidence="9" id="KW-1185">Reference proteome</keyword>
<dbReference type="EMBL" id="JAJTJA010000008">
    <property type="protein sequence ID" value="KAH8695577.1"/>
    <property type="molecule type" value="Genomic_DNA"/>
</dbReference>
<protein>
    <recommendedName>
        <fullName evidence="7">Rhodopsin domain-containing protein</fullName>
    </recommendedName>
</protein>
<keyword evidence="4 6" id="KW-0472">Membrane</keyword>
<evidence type="ECO:0000256" key="5">
    <source>
        <dbReference type="ARBA" id="ARBA00038359"/>
    </source>
</evidence>
<dbReference type="RefSeq" id="XP_046070719.1">
    <property type="nucleotide sequence ID" value="XM_046211520.1"/>
</dbReference>
<evidence type="ECO:0000256" key="3">
    <source>
        <dbReference type="ARBA" id="ARBA00022989"/>
    </source>
</evidence>
<dbReference type="Proteomes" id="UP001201262">
    <property type="component" value="Unassembled WGS sequence"/>
</dbReference>
<evidence type="ECO:0000256" key="2">
    <source>
        <dbReference type="ARBA" id="ARBA00022692"/>
    </source>
</evidence>
<evidence type="ECO:0000313" key="8">
    <source>
        <dbReference type="EMBL" id="KAH8695577.1"/>
    </source>
</evidence>
<gene>
    <name evidence="8" type="ORF">BGW36DRAFT_299318</name>
</gene>
<comment type="subcellular location">
    <subcellularLocation>
        <location evidence="1">Membrane</location>
        <topology evidence="1">Multi-pass membrane protein</topology>
    </subcellularLocation>
</comment>
<feature type="transmembrane region" description="Helical" evidence="6">
    <location>
        <begin position="204"/>
        <end position="224"/>
    </location>
</feature>
<dbReference type="GO" id="GO:0016020">
    <property type="term" value="C:membrane"/>
    <property type="evidence" value="ECO:0007669"/>
    <property type="project" value="UniProtKB-SubCell"/>
</dbReference>
<dbReference type="Pfam" id="PF20684">
    <property type="entry name" value="Fung_rhodopsin"/>
    <property type="match status" value="1"/>
</dbReference>
<dbReference type="GeneID" id="70241807"/>
<accession>A0AAD4PZA9</accession>
<feature type="transmembrane region" description="Helical" evidence="6">
    <location>
        <begin position="85"/>
        <end position="109"/>
    </location>
</feature>
<dbReference type="InterPro" id="IPR049326">
    <property type="entry name" value="Rhodopsin_dom_fungi"/>
</dbReference>
<feature type="domain" description="Rhodopsin" evidence="7">
    <location>
        <begin position="25"/>
        <end position="267"/>
    </location>
</feature>
<dbReference type="PANTHER" id="PTHR33048">
    <property type="entry name" value="PTH11-LIKE INTEGRAL MEMBRANE PROTEIN (AFU_ORTHOLOGUE AFUA_5G11245)"/>
    <property type="match status" value="1"/>
</dbReference>
<proteinExistence type="inferred from homology"/>
<feature type="transmembrane region" description="Helical" evidence="6">
    <location>
        <begin position="6"/>
        <end position="29"/>
    </location>
</feature>
<feature type="transmembrane region" description="Helical" evidence="6">
    <location>
        <begin position="121"/>
        <end position="142"/>
    </location>
</feature>
<sequence>MATGSQAIIIVTAVFLALSLVTVSLRCFVRLRVVKSFGRDDALMVAAAISNIACAAFGIFGAVHGMGKSSGYLLLHPDDVRLGLLGWWLGQCFYIITCTLARMSIAITLLRIAVEPIHQRILYSVIMLSTIVGIVFFFFTIFQCSPVHYYWDRTTMLNGHCLNINALLGIVYMYSGVAAVCDFTMGILPGFMIRKLQMNRRTKIAVSGILGIACVASTAVIVRIPFLHDANSPNFLYTTTDISIWSNIEASLGITAGSLAVTRPFFRIFASHAGSSQTNEDSYIMLSGNRPNVVLGRYNTPLQHPPSSRSEGSLCGDCQKSIETRRSYD</sequence>
<feature type="transmembrane region" description="Helical" evidence="6">
    <location>
        <begin position="162"/>
        <end position="192"/>
    </location>
</feature>
<feature type="transmembrane region" description="Helical" evidence="6">
    <location>
        <begin position="41"/>
        <end position="65"/>
    </location>
</feature>
<dbReference type="PANTHER" id="PTHR33048:SF140">
    <property type="entry name" value="ATPASE, PUTATIVE (EUROFUNG)-RELATED"/>
    <property type="match status" value="1"/>
</dbReference>
<evidence type="ECO:0000256" key="4">
    <source>
        <dbReference type="ARBA" id="ARBA00023136"/>
    </source>
</evidence>
<evidence type="ECO:0000259" key="7">
    <source>
        <dbReference type="Pfam" id="PF20684"/>
    </source>
</evidence>
<keyword evidence="3 6" id="KW-1133">Transmembrane helix</keyword>
<comment type="similarity">
    <text evidence="5">Belongs to the SAT4 family.</text>
</comment>
<evidence type="ECO:0000256" key="6">
    <source>
        <dbReference type="SAM" id="Phobius"/>
    </source>
</evidence>
<evidence type="ECO:0000313" key="9">
    <source>
        <dbReference type="Proteomes" id="UP001201262"/>
    </source>
</evidence>
<dbReference type="AlphaFoldDB" id="A0AAD4PZA9"/>
<name>A0AAD4PZA9_9EURO</name>
<keyword evidence="2 6" id="KW-0812">Transmembrane</keyword>
<dbReference type="InterPro" id="IPR052337">
    <property type="entry name" value="SAT4-like"/>
</dbReference>
<feature type="transmembrane region" description="Helical" evidence="6">
    <location>
        <begin position="244"/>
        <end position="266"/>
    </location>
</feature>